<accession>A0A0R1VHJ8</accession>
<dbReference type="GO" id="GO:0046872">
    <property type="term" value="F:metal ion binding"/>
    <property type="evidence" value="ECO:0007669"/>
    <property type="project" value="UniProtKB-KW"/>
</dbReference>
<dbReference type="InterPro" id="IPR016205">
    <property type="entry name" value="Glycerol_DH"/>
</dbReference>
<name>A0A0R1VHJ8_9LACO</name>
<feature type="binding site" evidence="9">
    <location>
        <position position="131"/>
    </location>
    <ligand>
        <name>NAD(+)</name>
        <dbReference type="ChEBI" id="CHEBI:57540"/>
    </ligand>
</feature>
<dbReference type="Proteomes" id="UP000051739">
    <property type="component" value="Unassembled WGS sequence"/>
</dbReference>
<evidence type="ECO:0000256" key="6">
    <source>
        <dbReference type="ARBA" id="ARBA00040132"/>
    </source>
</evidence>
<evidence type="ECO:0000256" key="9">
    <source>
        <dbReference type="PIRSR" id="PIRSR000112-3"/>
    </source>
</evidence>
<feature type="binding site" evidence="9">
    <location>
        <begin position="116"/>
        <end position="119"/>
    </location>
    <ligand>
        <name>NAD(+)</name>
        <dbReference type="ChEBI" id="CHEBI:57540"/>
    </ligand>
</feature>
<dbReference type="CDD" id="cd08172">
    <property type="entry name" value="GlyDH-like"/>
    <property type="match status" value="1"/>
</dbReference>
<keyword evidence="2" id="KW-0560">Oxidoreductase</keyword>
<dbReference type="GO" id="GO:0005829">
    <property type="term" value="C:cytosol"/>
    <property type="evidence" value="ECO:0007669"/>
    <property type="project" value="TreeGrafter"/>
</dbReference>
<dbReference type="Gene3D" id="3.40.50.1970">
    <property type="match status" value="1"/>
</dbReference>
<dbReference type="AlphaFoldDB" id="A0A0R1VHJ8"/>
<evidence type="ECO:0000313" key="12">
    <source>
        <dbReference type="Proteomes" id="UP000051739"/>
    </source>
</evidence>
<dbReference type="InterPro" id="IPR001670">
    <property type="entry name" value="ADH_Fe/GldA"/>
</dbReference>
<feature type="binding site" evidence="9">
    <location>
        <begin position="94"/>
        <end position="98"/>
    </location>
    <ligand>
        <name>NAD(+)</name>
        <dbReference type="ChEBI" id="CHEBI:57540"/>
    </ligand>
</feature>
<dbReference type="PANTHER" id="PTHR43616:SF5">
    <property type="entry name" value="GLYCEROL DEHYDROGENASE 1"/>
    <property type="match status" value="1"/>
</dbReference>
<evidence type="ECO:0000313" key="11">
    <source>
        <dbReference type="EMBL" id="KRM03092.1"/>
    </source>
</evidence>
<dbReference type="Gene3D" id="1.20.1090.10">
    <property type="entry name" value="Dehydroquinate synthase-like - alpha domain"/>
    <property type="match status" value="1"/>
</dbReference>
<evidence type="ECO:0000259" key="10">
    <source>
        <dbReference type="Pfam" id="PF00465"/>
    </source>
</evidence>
<evidence type="ECO:0000256" key="4">
    <source>
        <dbReference type="ARBA" id="ARBA00037918"/>
    </source>
</evidence>
<dbReference type="EC" id="1.1.1.6" evidence="5"/>
<keyword evidence="3 9" id="KW-0520">NAD</keyword>
<feature type="binding site" evidence="8">
    <location>
        <position position="266"/>
    </location>
    <ligand>
        <name>glycerol</name>
        <dbReference type="ChEBI" id="CHEBI:17754"/>
    </ligand>
</feature>
<dbReference type="SUPFAM" id="SSF56796">
    <property type="entry name" value="Dehydroquinate synthase-like"/>
    <property type="match status" value="1"/>
</dbReference>
<dbReference type="EMBL" id="AZFN01000005">
    <property type="protein sequence ID" value="KRM03092.1"/>
    <property type="molecule type" value="Genomic_DNA"/>
</dbReference>
<keyword evidence="8" id="KW-0862">Zinc</keyword>
<dbReference type="GO" id="GO:0008888">
    <property type="term" value="F:glycerol dehydrogenase (NAD+) activity"/>
    <property type="evidence" value="ECO:0007669"/>
    <property type="project" value="UniProtKB-EC"/>
</dbReference>
<feature type="binding site" evidence="8">
    <location>
        <position position="249"/>
    </location>
    <ligand>
        <name>glycerol</name>
        <dbReference type="ChEBI" id="CHEBI:17754"/>
    </ligand>
</feature>
<feature type="binding site" evidence="9">
    <location>
        <position position="125"/>
    </location>
    <ligand>
        <name>NAD(+)</name>
        <dbReference type="ChEBI" id="CHEBI:57540"/>
    </ligand>
</feature>
<evidence type="ECO:0000256" key="7">
    <source>
        <dbReference type="ARBA" id="ARBA00049006"/>
    </source>
</evidence>
<keyword evidence="1 8" id="KW-0479">Metal-binding</keyword>
<evidence type="ECO:0000256" key="3">
    <source>
        <dbReference type="ARBA" id="ARBA00023027"/>
    </source>
</evidence>
<dbReference type="Pfam" id="PF00465">
    <property type="entry name" value="Fe-ADH"/>
    <property type="match status" value="1"/>
</dbReference>
<evidence type="ECO:0000256" key="5">
    <source>
        <dbReference type="ARBA" id="ARBA00039147"/>
    </source>
</evidence>
<dbReference type="PANTHER" id="PTHR43616">
    <property type="entry name" value="GLYCEROL DEHYDROGENASE"/>
    <property type="match status" value="1"/>
</dbReference>
<dbReference type="RefSeq" id="WP_082601318.1">
    <property type="nucleotide sequence ID" value="NZ_AZFN01000005.1"/>
</dbReference>
<feature type="binding site" evidence="8">
    <location>
        <position position="171"/>
    </location>
    <ligand>
        <name>glycerol</name>
        <dbReference type="ChEBI" id="CHEBI:17754"/>
    </ligand>
</feature>
<comment type="cofactor">
    <cofactor evidence="8">
        <name>Zn(2+)</name>
        <dbReference type="ChEBI" id="CHEBI:29105"/>
    </cofactor>
    <text evidence="8">Binds 1 zinc ion per subunit.</text>
</comment>
<dbReference type="PIRSF" id="PIRSF000112">
    <property type="entry name" value="Glycerol_dehydrogenase"/>
    <property type="match status" value="1"/>
</dbReference>
<dbReference type="PATRIC" id="fig|1423749.3.peg.1432"/>
<gene>
    <name evidence="11" type="ORF">FC60_GL001388</name>
</gene>
<comment type="pathway">
    <text evidence="4">Polyol metabolism; glycerol fermentation; glycerone phosphate from glycerol (oxidative route): step 1/2.</text>
</comment>
<sequence length="347" mass="38669">MAKRVIRQSPGIYINEPGILKSIEEILADLEIQYPVIVTDELVKKVTADFLPAHFYETYPLFLFAGANTFAEVSRLVDLISQFQVDGLIALGGGQLMDNAKLVADQLKVKLINIQTVPSNCAALTTKSIVYNHAHEMIESVRIANPIAAVLIEPRLLKESPRPYLNSGIGDTLAKFYEIRRRLPKDRLSLATEKAARFFLDECRDEIIAVKGVDQLESEQLINFLDTVFLFAAAVDGFADSNGRSVAAHTFYNAFMKVKGVTKFTHGEIVALGNLIQVELEANQGLISEIHSYYPHFGLPEKLSDLAISDREAREIAIQMTDVQNERMQSIFPAISAEQILAVFERL</sequence>
<evidence type="ECO:0000256" key="2">
    <source>
        <dbReference type="ARBA" id="ARBA00023002"/>
    </source>
</evidence>
<comment type="catalytic activity">
    <reaction evidence="7">
        <text>glycerol + NAD(+) = dihydroxyacetone + NADH + H(+)</text>
        <dbReference type="Rhea" id="RHEA:13769"/>
        <dbReference type="ChEBI" id="CHEBI:15378"/>
        <dbReference type="ChEBI" id="CHEBI:16016"/>
        <dbReference type="ChEBI" id="CHEBI:17754"/>
        <dbReference type="ChEBI" id="CHEBI:57540"/>
        <dbReference type="ChEBI" id="CHEBI:57945"/>
        <dbReference type="EC" id="1.1.1.6"/>
    </reaction>
</comment>
<keyword evidence="12" id="KW-1185">Reference proteome</keyword>
<reference evidence="11 12" key="1">
    <citation type="journal article" date="2015" name="Genome Announc.">
        <title>Expanding the biotechnology potential of lactobacilli through comparative genomics of 213 strains and associated genera.</title>
        <authorList>
            <person name="Sun Z."/>
            <person name="Harris H.M."/>
            <person name="McCann A."/>
            <person name="Guo C."/>
            <person name="Argimon S."/>
            <person name="Zhang W."/>
            <person name="Yang X."/>
            <person name="Jeffery I.B."/>
            <person name="Cooney J.C."/>
            <person name="Kagawa T.F."/>
            <person name="Liu W."/>
            <person name="Song Y."/>
            <person name="Salvetti E."/>
            <person name="Wrobel A."/>
            <person name="Rasinkangas P."/>
            <person name="Parkhill J."/>
            <person name="Rea M.C."/>
            <person name="O'Sullivan O."/>
            <person name="Ritari J."/>
            <person name="Douillard F.P."/>
            <person name="Paul Ross R."/>
            <person name="Yang R."/>
            <person name="Briner A.E."/>
            <person name="Felis G.E."/>
            <person name="de Vos W.M."/>
            <person name="Barrangou R."/>
            <person name="Klaenhammer T.R."/>
            <person name="Caufield P.W."/>
            <person name="Cui Y."/>
            <person name="Zhang H."/>
            <person name="O'Toole P.W."/>
        </authorList>
    </citation>
    <scope>NUCLEOTIDE SEQUENCE [LARGE SCALE GENOMIC DNA]</scope>
    <source>
        <strain evidence="11 12">DSM 16045</strain>
    </source>
</reference>
<feature type="domain" description="Alcohol dehydrogenase iron-type/glycerol dehydrogenase GldA" evidence="10">
    <location>
        <begin position="10"/>
        <end position="141"/>
    </location>
</feature>
<evidence type="ECO:0000256" key="8">
    <source>
        <dbReference type="PIRSR" id="PIRSR000112-1"/>
    </source>
</evidence>
<comment type="caution">
    <text evidence="11">The sequence shown here is derived from an EMBL/GenBank/DDBJ whole genome shotgun (WGS) entry which is preliminary data.</text>
</comment>
<protein>
    <recommendedName>
        <fullName evidence="6">Glycerol dehydrogenase</fullName>
        <ecNumber evidence="5">1.1.1.6</ecNumber>
    </recommendedName>
</protein>
<organism evidence="11 12">
    <name type="scientific">Limosilactobacillus gastricus DSM 16045</name>
    <dbReference type="NCBI Taxonomy" id="1423749"/>
    <lineage>
        <taxon>Bacteria</taxon>
        <taxon>Bacillati</taxon>
        <taxon>Bacillota</taxon>
        <taxon>Bacilli</taxon>
        <taxon>Lactobacillales</taxon>
        <taxon>Lactobacillaceae</taxon>
        <taxon>Limosilactobacillus</taxon>
    </lineage>
</organism>
<proteinExistence type="predicted"/>
<evidence type="ECO:0000256" key="1">
    <source>
        <dbReference type="ARBA" id="ARBA00022723"/>
    </source>
</evidence>